<sequence>MEHKLFSNGETVYLDGEYVGDCCDTIDEVVQKVLYILNIDYIEVDDLSE</sequence>
<gene>
    <name evidence="1" type="ORF">JJB47_11960</name>
</gene>
<dbReference type="RefSeq" id="WP_208340811.1">
    <property type="nucleotide sequence ID" value="NZ_JAENQO010000007.1"/>
</dbReference>
<reference evidence="1" key="1">
    <citation type="submission" date="2020-12" db="EMBL/GenBank/DDBJ databases">
        <title>Comparative genomics of Clostridium perfringens reveals patterns of host-associated phylogenetic clades and virulence factors.</title>
        <authorList>
            <person name="Smith A.H."/>
            <person name="Geier R."/>
        </authorList>
    </citation>
    <scope>NUCLEOTIDE SEQUENCE</scope>
    <source>
        <strain evidence="1">CHD30677R</strain>
    </source>
</reference>
<dbReference type="AlphaFoldDB" id="A0AAW4J652"/>
<dbReference type="Proteomes" id="UP000668068">
    <property type="component" value="Unassembled WGS sequence"/>
</dbReference>
<proteinExistence type="predicted"/>
<protein>
    <recommendedName>
        <fullName evidence="3">Phage protein</fullName>
    </recommendedName>
</protein>
<evidence type="ECO:0008006" key="3">
    <source>
        <dbReference type="Google" id="ProtNLM"/>
    </source>
</evidence>
<name>A0AAW4J652_CLOPF</name>
<evidence type="ECO:0000313" key="1">
    <source>
        <dbReference type="EMBL" id="MBO3359487.1"/>
    </source>
</evidence>
<dbReference type="EMBL" id="JAENQP010000007">
    <property type="protein sequence ID" value="MBO3359487.1"/>
    <property type="molecule type" value="Genomic_DNA"/>
</dbReference>
<organism evidence="1 2">
    <name type="scientific">Clostridium perfringens</name>
    <dbReference type="NCBI Taxonomy" id="1502"/>
    <lineage>
        <taxon>Bacteria</taxon>
        <taxon>Bacillati</taxon>
        <taxon>Bacillota</taxon>
        <taxon>Clostridia</taxon>
        <taxon>Eubacteriales</taxon>
        <taxon>Clostridiaceae</taxon>
        <taxon>Clostridium</taxon>
    </lineage>
</organism>
<comment type="caution">
    <text evidence="1">The sequence shown here is derived from an EMBL/GenBank/DDBJ whole genome shotgun (WGS) entry which is preliminary data.</text>
</comment>
<accession>A0AAW4J652</accession>
<evidence type="ECO:0000313" key="2">
    <source>
        <dbReference type="Proteomes" id="UP000668068"/>
    </source>
</evidence>